<dbReference type="EMBL" id="FQYT01000012">
    <property type="protein sequence ID" value="SHJ10291.1"/>
    <property type="molecule type" value="Genomic_DNA"/>
</dbReference>
<evidence type="ECO:0000256" key="10">
    <source>
        <dbReference type="ARBA" id="ARBA00023603"/>
    </source>
</evidence>
<dbReference type="Proteomes" id="UP000184342">
    <property type="component" value="Unassembled WGS sequence"/>
</dbReference>
<evidence type="ECO:0000256" key="4">
    <source>
        <dbReference type="ARBA" id="ARBA00022692"/>
    </source>
</evidence>
<sequence length="110" mass="12610">MNLWKKRLPDGGKYMKRGYEKKKMKDFSQAGMEKFLTESCRGEATHLLAIMPFWVFGLFTPGYVVPIMLVYSLAVNLPCIIAQRYNRPRIIKLMNRGSDPHNGRKSGGNV</sequence>
<dbReference type="GO" id="GO:0005886">
    <property type="term" value="C:plasma membrane"/>
    <property type="evidence" value="ECO:0007669"/>
    <property type="project" value="UniProtKB-SubCell"/>
</dbReference>
<keyword evidence="8 14" id="KW-0012">Acyltransferase</keyword>
<keyword evidence="2" id="KW-1003">Cell membrane</keyword>
<evidence type="ECO:0000256" key="5">
    <source>
        <dbReference type="ARBA" id="ARBA00022729"/>
    </source>
</evidence>
<evidence type="ECO:0000256" key="7">
    <source>
        <dbReference type="ARBA" id="ARBA00023136"/>
    </source>
</evidence>
<comment type="subcellular location">
    <subcellularLocation>
        <location evidence="1">Cell membrane</location>
        <topology evidence="1">Single-pass membrane protein</topology>
    </subcellularLocation>
</comment>
<evidence type="ECO:0000256" key="1">
    <source>
        <dbReference type="ARBA" id="ARBA00004162"/>
    </source>
</evidence>
<organism evidence="14 15">
    <name type="scientific">Parasporobacterium paucivorans DSM 15970</name>
    <dbReference type="NCBI Taxonomy" id="1122934"/>
    <lineage>
        <taxon>Bacteria</taxon>
        <taxon>Bacillati</taxon>
        <taxon>Bacillota</taxon>
        <taxon>Clostridia</taxon>
        <taxon>Lachnospirales</taxon>
        <taxon>Lachnospiraceae</taxon>
        <taxon>Parasporobacterium</taxon>
    </lineage>
</organism>
<dbReference type="GO" id="GO:0016746">
    <property type="term" value="F:acyltransferase activity"/>
    <property type="evidence" value="ECO:0007669"/>
    <property type="project" value="UniProtKB-KW"/>
</dbReference>
<keyword evidence="5" id="KW-0732">Signal</keyword>
<evidence type="ECO:0000256" key="12">
    <source>
        <dbReference type="ARBA" id="ARBA00025324"/>
    </source>
</evidence>
<keyword evidence="3 14" id="KW-0808">Transferase</keyword>
<protein>
    <recommendedName>
        <fullName evidence="11">Glycosyl-4,4'-diaponeurosporenoate acyltransferase</fullName>
    </recommendedName>
</protein>
<evidence type="ECO:0000256" key="8">
    <source>
        <dbReference type="ARBA" id="ARBA00023315"/>
    </source>
</evidence>
<reference evidence="14 15" key="1">
    <citation type="submission" date="2016-11" db="EMBL/GenBank/DDBJ databases">
        <authorList>
            <person name="Jaros S."/>
            <person name="Januszkiewicz K."/>
            <person name="Wedrychowicz H."/>
        </authorList>
    </citation>
    <scope>NUCLEOTIDE SEQUENCE [LARGE SCALE GENOMIC DNA]</scope>
    <source>
        <strain evidence="14 15">DSM 15970</strain>
    </source>
</reference>
<evidence type="ECO:0000313" key="14">
    <source>
        <dbReference type="EMBL" id="SHJ10291.1"/>
    </source>
</evidence>
<comment type="similarity">
    <text evidence="10">Belongs to the acyltransferase CrtO family.</text>
</comment>
<dbReference type="InterPro" id="IPR044021">
    <property type="entry name" value="CrtO"/>
</dbReference>
<keyword evidence="15" id="KW-1185">Reference proteome</keyword>
<comment type="function">
    <text evidence="12">Catalyzes the acylation of glycosyl-4,4'-diaponeurosporenoate, i.e. the esterification of glucose at the C6'' position with the carboxyl group of the C(15) fatty acid 12-methyltetradecanoic acid, to yield staphyloxanthin. This is the last step in the biosynthesis of this orange pigment, present in most staphylococci strains.</text>
</comment>
<accession>A0A1M6GK63</accession>
<evidence type="ECO:0000256" key="6">
    <source>
        <dbReference type="ARBA" id="ARBA00022989"/>
    </source>
</evidence>
<comment type="pathway">
    <text evidence="9">Carotenoid biosynthesis; staphyloxanthin biosynthesis; staphyloxanthin from farnesyl diphosphate: step 5/5.</text>
</comment>
<proteinExistence type="inferred from homology"/>
<evidence type="ECO:0000313" key="15">
    <source>
        <dbReference type="Proteomes" id="UP000184342"/>
    </source>
</evidence>
<evidence type="ECO:0000256" key="3">
    <source>
        <dbReference type="ARBA" id="ARBA00022679"/>
    </source>
</evidence>
<evidence type="ECO:0000256" key="11">
    <source>
        <dbReference type="ARBA" id="ARBA00023667"/>
    </source>
</evidence>
<evidence type="ECO:0000256" key="2">
    <source>
        <dbReference type="ARBA" id="ARBA00022475"/>
    </source>
</evidence>
<keyword evidence="4 13" id="KW-0812">Transmembrane</keyword>
<evidence type="ECO:0000256" key="13">
    <source>
        <dbReference type="SAM" id="Phobius"/>
    </source>
</evidence>
<keyword evidence="6 13" id="KW-1133">Transmembrane helix</keyword>
<dbReference type="UniPathway" id="UPA00029">
    <property type="reaction ID" value="UER00560"/>
</dbReference>
<evidence type="ECO:0000256" key="9">
    <source>
        <dbReference type="ARBA" id="ARBA00023588"/>
    </source>
</evidence>
<dbReference type="Pfam" id="PF18927">
    <property type="entry name" value="CrtO"/>
    <property type="match status" value="1"/>
</dbReference>
<name>A0A1M6GK63_9FIRM</name>
<gene>
    <name evidence="14" type="ORF">SAMN02745691_01347</name>
</gene>
<keyword evidence="7 13" id="KW-0472">Membrane</keyword>
<feature type="transmembrane region" description="Helical" evidence="13">
    <location>
        <begin position="63"/>
        <end position="82"/>
    </location>
</feature>
<dbReference type="STRING" id="1122934.SAMN02745691_01347"/>
<dbReference type="AlphaFoldDB" id="A0A1M6GK63"/>